<sequence length="90" mass="10371">MARKNHTTSHFEGKITKIVVIALRKLLNENDGCFLISHSGISRIITSLAVDLSRVIDLERVNSRENSRDRNDEQVWREKEVKNPGEKLED</sequence>
<name>A0A0M9A2G4_9HYME</name>
<evidence type="ECO:0000313" key="3">
    <source>
        <dbReference type="Proteomes" id="UP000053105"/>
    </source>
</evidence>
<dbReference type="AlphaFoldDB" id="A0A0M9A2G4"/>
<dbReference type="Proteomes" id="UP000053105">
    <property type="component" value="Unassembled WGS sequence"/>
</dbReference>
<keyword evidence="3" id="KW-1185">Reference proteome</keyword>
<evidence type="ECO:0000256" key="1">
    <source>
        <dbReference type="SAM" id="MobiDB-lite"/>
    </source>
</evidence>
<protein>
    <submittedName>
        <fullName evidence="2">Uncharacterized protein</fullName>
    </submittedName>
</protein>
<dbReference type="EMBL" id="KQ435756">
    <property type="protein sequence ID" value="KOX75925.1"/>
    <property type="molecule type" value="Genomic_DNA"/>
</dbReference>
<accession>A0A0M9A2G4</accession>
<organism evidence="2 3">
    <name type="scientific">Melipona quadrifasciata</name>
    <dbReference type="NCBI Taxonomy" id="166423"/>
    <lineage>
        <taxon>Eukaryota</taxon>
        <taxon>Metazoa</taxon>
        <taxon>Ecdysozoa</taxon>
        <taxon>Arthropoda</taxon>
        <taxon>Hexapoda</taxon>
        <taxon>Insecta</taxon>
        <taxon>Pterygota</taxon>
        <taxon>Neoptera</taxon>
        <taxon>Endopterygota</taxon>
        <taxon>Hymenoptera</taxon>
        <taxon>Apocrita</taxon>
        <taxon>Aculeata</taxon>
        <taxon>Apoidea</taxon>
        <taxon>Anthophila</taxon>
        <taxon>Apidae</taxon>
        <taxon>Melipona</taxon>
    </lineage>
</organism>
<reference evidence="2 3" key="1">
    <citation type="submission" date="2015-07" db="EMBL/GenBank/DDBJ databases">
        <title>The genome of Melipona quadrifasciata.</title>
        <authorList>
            <person name="Pan H."/>
            <person name="Kapheim K."/>
        </authorList>
    </citation>
    <scope>NUCLEOTIDE SEQUENCE [LARGE SCALE GENOMIC DNA]</scope>
    <source>
        <strain evidence="2">0111107301</strain>
        <tissue evidence="2">Whole body</tissue>
    </source>
</reference>
<feature type="region of interest" description="Disordered" evidence="1">
    <location>
        <begin position="63"/>
        <end position="90"/>
    </location>
</feature>
<evidence type="ECO:0000313" key="2">
    <source>
        <dbReference type="EMBL" id="KOX75925.1"/>
    </source>
</evidence>
<gene>
    <name evidence="2" type="ORF">WN51_12355</name>
</gene>
<proteinExistence type="predicted"/>